<dbReference type="EMBL" id="CP034457">
    <property type="protein sequence ID" value="QBM87430.1"/>
    <property type="molecule type" value="Genomic_DNA"/>
</dbReference>
<evidence type="ECO:0000313" key="1">
    <source>
        <dbReference type="EMBL" id="QBM87430.1"/>
    </source>
</evidence>
<accession>A0A4P6XJR5</accession>
<sequence length="572" mass="64992">MSSQERTVNIGIETAANALRKFLNSGDSPADCTAILSTINSELQSMALSLAVQTIVQNFLESDLLSSACEVWNQEKIPNNLDIEISGLFHLVTQSIFEGCGDLNLGLQYRDSHTNKLVCLFYHNLYKSAIEVENPRLTCEINLAISEKLVAALAKNPNFVLSFFDHHSQFLPYTFFVKHISVFFELVARCLTSCRDDRYLQAHIREHLAVLVRKVTWGDIASLWDLQNAWKLLFFSEVLQGNPITELVLLLFELFLHSIDSWKVLFEVCLYFLNMVPQNPLIDAIIAESTDTRMVLVMKNAVKEPLTEQEKLVIWDFIGKVVECSSFDLILGLFYEASVPHDKDNTEKVLRDFRKNAYRLMSADVWFVETFTNCLPNFCRMSVTKQHCNVEWSAQKSLSCFIIAGIKGFLENSVITNRFIYSTAVHLLGFDCTEVVPLPLRVIEKISELLKTVDAESFIQAKQTVIETDGICRNLNKNLGAPSADDTSEERPLTELERKSFKLEGMRQNFFLLEALVATVYAAIRAKQMARARHPYRETGERLNVSPVNGDEWDDITEEHALFVNAARDAIL</sequence>
<keyword evidence="2" id="KW-1185">Reference proteome</keyword>
<reference evidence="2" key="1">
    <citation type="submission" date="2019-03" db="EMBL/GenBank/DDBJ databases">
        <title>Snf2 controls pulcherriminic acid biosynthesis and connects pigmentation and antifungal activity of the yeast Metschnikowia pulcherrima.</title>
        <authorList>
            <person name="Gore-Lloyd D."/>
            <person name="Sumann I."/>
            <person name="Brachmann A.O."/>
            <person name="Schneeberger K."/>
            <person name="Ortiz-Merino R.A."/>
            <person name="Moreno-Beltran M."/>
            <person name="Schlaefli M."/>
            <person name="Kirner P."/>
            <person name="Santos Kron A."/>
            <person name="Wolfe K.H."/>
            <person name="Piel J."/>
            <person name="Ahrens C.H."/>
            <person name="Henk D."/>
            <person name="Freimoser F.M."/>
        </authorList>
    </citation>
    <scope>NUCLEOTIDE SEQUENCE [LARGE SCALE GENOMIC DNA]</scope>
    <source>
        <strain evidence="2">APC 1.2</strain>
    </source>
</reference>
<organism evidence="1 2">
    <name type="scientific">Metschnikowia aff. pulcherrima</name>
    <dbReference type="NCBI Taxonomy" id="2163413"/>
    <lineage>
        <taxon>Eukaryota</taxon>
        <taxon>Fungi</taxon>
        <taxon>Dikarya</taxon>
        <taxon>Ascomycota</taxon>
        <taxon>Saccharomycotina</taxon>
        <taxon>Pichiomycetes</taxon>
        <taxon>Metschnikowiaceae</taxon>
        <taxon>Metschnikowia</taxon>
    </lineage>
</organism>
<evidence type="ECO:0000313" key="2">
    <source>
        <dbReference type="Proteomes" id="UP000292447"/>
    </source>
</evidence>
<gene>
    <name evidence="1" type="ORF">METSCH_B06320</name>
</gene>
<dbReference type="AlphaFoldDB" id="A0A4P6XJR5"/>
<protein>
    <submittedName>
        <fullName evidence="1">Uncharacterized protein</fullName>
    </submittedName>
</protein>
<name>A0A4P6XJR5_9ASCO</name>
<dbReference type="Proteomes" id="UP000292447">
    <property type="component" value="Chromosome II"/>
</dbReference>
<proteinExistence type="predicted"/>